<dbReference type="Gene3D" id="3.40.50.720">
    <property type="entry name" value="NAD(P)-binding Rossmann-like Domain"/>
    <property type="match status" value="1"/>
</dbReference>
<name>A0A8H8U427_9HELO</name>
<feature type="domain" description="Gfo/Idh/MocA-like oxidoreductase N-terminal" evidence="1">
    <location>
        <begin position="5"/>
        <end position="124"/>
    </location>
</feature>
<dbReference type="EMBL" id="QGMH01000014">
    <property type="protein sequence ID" value="TVY29772.1"/>
    <property type="molecule type" value="Genomic_DNA"/>
</dbReference>
<dbReference type="InterPro" id="IPR055080">
    <property type="entry name" value="Gal80p-like_C"/>
</dbReference>
<dbReference type="PANTHER" id="PTHR43708">
    <property type="entry name" value="CONSERVED EXPRESSED OXIDOREDUCTASE (EUROFUNG)"/>
    <property type="match status" value="1"/>
</dbReference>
<keyword evidence="4" id="KW-1185">Reference proteome</keyword>
<evidence type="ECO:0000313" key="3">
    <source>
        <dbReference type="EMBL" id="TVY29772.1"/>
    </source>
</evidence>
<feature type="domain" description="Gal80p-like C-terminal" evidence="2">
    <location>
        <begin position="136"/>
        <end position="285"/>
    </location>
</feature>
<dbReference type="OrthoDB" id="446809at2759"/>
<dbReference type="AlphaFoldDB" id="A0A8H8U427"/>
<dbReference type="Pfam" id="PF22685">
    <property type="entry name" value="Gal80p_C-like"/>
    <property type="match status" value="1"/>
</dbReference>
<dbReference type="InterPro" id="IPR051317">
    <property type="entry name" value="Gfo/Idh/MocA_oxidoreduct"/>
</dbReference>
<evidence type="ECO:0000259" key="1">
    <source>
        <dbReference type="Pfam" id="PF01408"/>
    </source>
</evidence>
<dbReference type="GeneID" id="41982239"/>
<dbReference type="SUPFAM" id="SSF51735">
    <property type="entry name" value="NAD(P)-binding Rossmann-fold domains"/>
    <property type="match status" value="1"/>
</dbReference>
<evidence type="ECO:0000259" key="2">
    <source>
        <dbReference type="Pfam" id="PF22685"/>
    </source>
</evidence>
<dbReference type="InterPro" id="IPR036291">
    <property type="entry name" value="NAD(P)-bd_dom_sf"/>
</dbReference>
<accession>A0A8H8U427</accession>
<proteinExistence type="predicted"/>
<evidence type="ECO:0000313" key="4">
    <source>
        <dbReference type="Proteomes" id="UP000431533"/>
    </source>
</evidence>
<organism evidence="3 4">
    <name type="scientific">Lachnellula hyalina</name>
    <dbReference type="NCBI Taxonomy" id="1316788"/>
    <lineage>
        <taxon>Eukaryota</taxon>
        <taxon>Fungi</taxon>
        <taxon>Dikarya</taxon>
        <taxon>Ascomycota</taxon>
        <taxon>Pezizomycotina</taxon>
        <taxon>Leotiomycetes</taxon>
        <taxon>Helotiales</taxon>
        <taxon>Lachnaceae</taxon>
        <taxon>Lachnellula</taxon>
    </lineage>
</organism>
<dbReference type="Pfam" id="PF01408">
    <property type="entry name" value="GFO_IDH_MocA"/>
    <property type="match status" value="1"/>
</dbReference>
<dbReference type="PANTHER" id="PTHR43708:SF1">
    <property type="entry name" value="GALACTOSE_LACTOSE METABOLISM REGULATORY PROTEIN GAL80"/>
    <property type="match status" value="1"/>
</dbReference>
<dbReference type="Gene3D" id="3.30.360.10">
    <property type="entry name" value="Dihydrodipicolinate Reductase, domain 2"/>
    <property type="match status" value="1"/>
</dbReference>
<dbReference type="GO" id="GO:0000166">
    <property type="term" value="F:nucleotide binding"/>
    <property type="evidence" value="ECO:0007669"/>
    <property type="project" value="InterPro"/>
</dbReference>
<gene>
    <name evidence="3" type="primary">GAL80_0</name>
    <name evidence="3" type="ORF">LHYA1_G002041</name>
</gene>
<dbReference type="SUPFAM" id="SSF55347">
    <property type="entry name" value="Glyceraldehyde-3-phosphate dehydrogenase-like, C-terminal domain"/>
    <property type="match status" value="1"/>
</dbReference>
<dbReference type="Proteomes" id="UP000431533">
    <property type="component" value="Unassembled WGS sequence"/>
</dbReference>
<protein>
    <submittedName>
        <fullName evidence="3">Galactose/lactose metabolism regulatory protein</fullName>
    </submittedName>
</protein>
<reference evidence="3 4" key="1">
    <citation type="submission" date="2018-05" db="EMBL/GenBank/DDBJ databases">
        <title>Genome sequencing and assembly of the regulated plant pathogen Lachnellula willkommii and related sister species for the development of diagnostic species identification markers.</title>
        <authorList>
            <person name="Giroux E."/>
            <person name="Bilodeau G."/>
        </authorList>
    </citation>
    <scope>NUCLEOTIDE SEQUENCE [LARGE SCALE GENOMIC DNA]</scope>
    <source>
        <strain evidence="3 4">CBS 185.66</strain>
    </source>
</reference>
<dbReference type="RefSeq" id="XP_031008559.1">
    <property type="nucleotide sequence ID" value="XM_031147019.1"/>
</dbReference>
<sequence length="370" mass="39752">MAPTRVGFIGLSKVGWAPKAHLPYLQSSPDYEIVAICNSTVESSKESIKAYGLPSSVKAYANPQDIANDKDIDLVVCSVRVDRHYATIAPSLKAGKDVLVEWPLGKNLAEAEELLKLKNEGGVKNAVVDLQARQAPIVKKIKELVDSGTIGEVLSSTWTAAAGLGGASITAAYQYTAKRDVGGNIVTIHFGHSIDYIQAVLGYGFSTGPKTTIANRRPTITLLDNDATTILNPTLPNTSDDTVFLTGTLTSSIPISVSLRGGAPFKGQPGLDWRIAGSKGEIRVTASGPFLQIGLPDMKVEVHDHASDKVQEVEWEEEFAALELPARNVASVYRELKAGRINCTFEDAVERHRLIKEVYSDSGIDAYGGF</sequence>
<comment type="caution">
    <text evidence="3">The sequence shown here is derived from an EMBL/GenBank/DDBJ whole genome shotgun (WGS) entry which is preliminary data.</text>
</comment>
<dbReference type="InterPro" id="IPR000683">
    <property type="entry name" value="Gfo/Idh/MocA-like_OxRdtase_N"/>
</dbReference>